<name>A0A392TN71_9FABA</name>
<keyword evidence="2" id="KW-1185">Reference proteome</keyword>
<sequence>LKLAMSANHGLCEIAKRRSSGNSSARLFSLAVTALFSNLDK</sequence>
<evidence type="ECO:0000313" key="1">
    <source>
        <dbReference type="EMBL" id="MCI62593.1"/>
    </source>
</evidence>
<feature type="non-terminal residue" evidence="1">
    <location>
        <position position="1"/>
    </location>
</feature>
<organism evidence="1 2">
    <name type="scientific">Trifolium medium</name>
    <dbReference type="NCBI Taxonomy" id="97028"/>
    <lineage>
        <taxon>Eukaryota</taxon>
        <taxon>Viridiplantae</taxon>
        <taxon>Streptophyta</taxon>
        <taxon>Embryophyta</taxon>
        <taxon>Tracheophyta</taxon>
        <taxon>Spermatophyta</taxon>
        <taxon>Magnoliopsida</taxon>
        <taxon>eudicotyledons</taxon>
        <taxon>Gunneridae</taxon>
        <taxon>Pentapetalae</taxon>
        <taxon>rosids</taxon>
        <taxon>fabids</taxon>
        <taxon>Fabales</taxon>
        <taxon>Fabaceae</taxon>
        <taxon>Papilionoideae</taxon>
        <taxon>50 kb inversion clade</taxon>
        <taxon>NPAAA clade</taxon>
        <taxon>Hologalegina</taxon>
        <taxon>IRL clade</taxon>
        <taxon>Trifolieae</taxon>
        <taxon>Trifolium</taxon>
    </lineage>
</organism>
<protein>
    <submittedName>
        <fullName evidence="1">Uncharacterized protein</fullName>
    </submittedName>
</protein>
<evidence type="ECO:0000313" key="2">
    <source>
        <dbReference type="Proteomes" id="UP000265520"/>
    </source>
</evidence>
<proteinExistence type="predicted"/>
<dbReference type="Proteomes" id="UP000265520">
    <property type="component" value="Unassembled WGS sequence"/>
</dbReference>
<comment type="caution">
    <text evidence="1">The sequence shown here is derived from an EMBL/GenBank/DDBJ whole genome shotgun (WGS) entry which is preliminary data.</text>
</comment>
<dbReference type="EMBL" id="LXQA010621651">
    <property type="protein sequence ID" value="MCI62593.1"/>
    <property type="molecule type" value="Genomic_DNA"/>
</dbReference>
<dbReference type="AlphaFoldDB" id="A0A392TN71"/>
<accession>A0A392TN71</accession>
<reference evidence="1 2" key="1">
    <citation type="journal article" date="2018" name="Front. Plant Sci.">
        <title>Red Clover (Trifolium pratense) and Zigzag Clover (T. medium) - A Picture of Genomic Similarities and Differences.</title>
        <authorList>
            <person name="Dluhosova J."/>
            <person name="Istvanek J."/>
            <person name="Nedelnik J."/>
            <person name="Repkova J."/>
        </authorList>
    </citation>
    <scope>NUCLEOTIDE SEQUENCE [LARGE SCALE GENOMIC DNA]</scope>
    <source>
        <strain evidence="2">cv. 10/8</strain>
        <tissue evidence="1">Leaf</tissue>
    </source>
</reference>